<name>A0A699XFH1_TANCI</name>
<feature type="non-terminal residue" evidence="2">
    <location>
        <position position="86"/>
    </location>
</feature>
<proteinExistence type="predicted"/>
<sequence>MQARLHGGYGYLAIGTIMGAAPDLVMNAVAEIKTLNPQLRIRIMGDTSDQVIQLLEQGRIDLAIARRNAATDREHYAFEPLGNEQL</sequence>
<dbReference type="InterPro" id="IPR005119">
    <property type="entry name" value="LysR_subst-bd"/>
</dbReference>
<dbReference type="Gene3D" id="3.40.190.10">
    <property type="entry name" value="Periplasmic binding protein-like II"/>
    <property type="match status" value="1"/>
</dbReference>
<comment type="caution">
    <text evidence="2">The sequence shown here is derived from an EMBL/GenBank/DDBJ whole genome shotgun (WGS) entry which is preliminary data.</text>
</comment>
<evidence type="ECO:0000313" key="2">
    <source>
        <dbReference type="EMBL" id="GFD57943.1"/>
    </source>
</evidence>
<accession>A0A699XFH1</accession>
<organism evidence="2">
    <name type="scientific">Tanacetum cinerariifolium</name>
    <name type="common">Dalmatian daisy</name>
    <name type="synonym">Chrysanthemum cinerariifolium</name>
    <dbReference type="NCBI Taxonomy" id="118510"/>
    <lineage>
        <taxon>Eukaryota</taxon>
        <taxon>Viridiplantae</taxon>
        <taxon>Streptophyta</taxon>
        <taxon>Embryophyta</taxon>
        <taxon>Tracheophyta</taxon>
        <taxon>Spermatophyta</taxon>
        <taxon>Magnoliopsida</taxon>
        <taxon>eudicotyledons</taxon>
        <taxon>Gunneridae</taxon>
        <taxon>Pentapetalae</taxon>
        <taxon>asterids</taxon>
        <taxon>campanulids</taxon>
        <taxon>Asterales</taxon>
        <taxon>Asteraceae</taxon>
        <taxon>Asteroideae</taxon>
        <taxon>Anthemideae</taxon>
        <taxon>Anthemidinae</taxon>
        <taxon>Tanacetum</taxon>
    </lineage>
</organism>
<reference evidence="2" key="1">
    <citation type="journal article" date="2019" name="Sci. Rep.">
        <title>Draft genome of Tanacetum cinerariifolium, the natural source of mosquito coil.</title>
        <authorList>
            <person name="Yamashiro T."/>
            <person name="Shiraishi A."/>
            <person name="Satake H."/>
            <person name="Nakayama K."/>
        </authorList>
    </citation>
    <scope>NUCLEOTIDE SEQUENCE</scope>
</reference>
<dbReference type="EMBL" id="BKCJ011846748">
    <property type="protein sequence ID" value="GFD57943.1"/>
    <property type="molecule type" value="Genomic_DNA"/>
</dbReference>
<dbReference type="AlphaFoldDB" id="A0A699XFH1"/>
<feature type="domain" description="LysR substrate-binding" evidence="1">
    <location>
        <begin position="10"/>
        <end position="86"/>
    </location>
</feature>
<gene>
    <name evidence="2" type="ORF">Tci_929912</name>
</gene>
<protein>
    <recommendedName>
        <fullName evidence="1">LysR substrate-binding domain-containing protein</fullName>
    </recommendedName>
</protein>
<evidence type="ECO:0000259" key="1">
    <source>
        <dbReference type="Pfam" id="PF03466"/>
    </source>
</evidence>
<dbReference type="Pfam" id="PF03466">
    <property type="entry name" value="LysR_substrate"/>
    <property type="match status" value="1"/>
</dbReference>
<dbReference type="SUPFAM" id="SSF53850">
    <property type="entry name" value="Periplasmic binding protein-like II"/>
    <property type="match status" value="1"/>
</dbReference>